<comment type="caution">
    <text evidence="1">The sequence shown here is derived from an EMBL/GenBank/DDBJ whole genome shotgun (WGS) entry which is preliminary data.</text>
</comment>
<proteinExistence type="predicted"/>
<protein>
    <recommendedName>
        <fullName evidence="3">Peptidase M1 membrane alanine aminopeptidase domain-containing protein</fullName>
    </recommendedName>
</protein>
<evidence type="ECO:0000313" key="2">
    <source>
        <dbReference type="Proteomes" id="UP001526246"/>
    </source>
</evidence>
<dbReference type="RefSeq" id="WP_264882584.1">
    <property type="nucleotide sequence ID" value="NZ_JAPDOB010000002.1"/>
</dbReference>
<sequence length="454" mass="48120">MSLALAAALAATLAGPPVDVRVSRTGETFVAEFKLPRSAPAWGFFRSAPARVGGQPWRPASWTVLTPGVQLVHRGRYDALVGTAGGPVPRTVRVRVTPFTGDLVSDYVPALRLGARGIALFDGHFALFSVSSPSGLDRLPVDLADTAVGDSGTRVRFASPSGSLRLAGDVTGYQAGDSAGTYGLFDVPAAIEQDGMTTVVDAGLPAWLAADIRTFTPRVLARYRRQLGAADGLRPTVLASWAGAERPGISLNGGVLKGLVLMRMSGRQVLTSDRQVRSAAHRFIAHESAHFWLGQALEYDRTADSWIMEGGADLLAIRTLAAEEPEFDARAALQRSLDGCLAATRRGALAGAGERGATQAWYDCGAVLSLAAERAAGGDFGAFVGRMIAVNPDNKISADEWLLLIDRAAPGRGLARLARPLIERPQPDPTGWTALLTAANIRFRLRPDRTPELL</sequence>
<gene>
    <name evidence="1" type="ORF">OMW55_09180</name>
</gene>
<evidence type="ECO:0000313" key="1">
    <source>
        <dbReference type="EMBL" id="MCW3797974.1"/>
    </source>
</evidence>
<dbReference type="Gene3D" id="1.10.390.10">
    <property type="entry name" value="Neutral Protease Domain 2"/>
    <property type="match status" value="1"/>
</dbReference>
<dbReference type="EMBL" id="JAPDOB010000002">
    <property type="protein sequence ID" value="MCW3797974.1"/>
    <property type="molecule type" value="Genomic_DNA"/>
</dbReference>
<keyword evidence="2" id="KW-1185">Reference proteome</keyword>
<evidence type="ECO:0008006" key="3">
    <source>
        <dbReference type="Google" id="ProtNLM"/>
    </source>
</evidence>
<organism evidence="1 2">
    <name type="scientific">Sphingomonas arvum</name>
    <dbReference type="NCBI Taxonomy" id="2992113"/>
    <lineage>
        <taxon>Bacteria</taxon>
        <taxon>Pseudomonadati</taxon>
        <taxon>Pseudomonadota</taxon>
        <taxon>Alphaproteobacteria</taxon>
        <taxon>Sphingomonadales</taxon>
        <taxon>Sphingomonadaceae</taxon>
        <taxon>Sphingomonas</taxon>
    </lineage>
</organism>
<name>A0ABT3JGB7_9SPHN</name>
<reference evidence="1 2" key="1">
    <citation type="submission" date="2022-10" db="EMBL/GenBank/DDBJ databases">
        <title>Sphingomonas sp.</title>
        <authorList>
            <person name="Jin C."/>
        </authorList>
    </citation>
    <scope>NUCLEOTIDE SEQUENCE [LARGE SCALE GENOMIC DNA]</scope>
    <source>
        <strain evidence="1 2">BN140010</strain>
    </source>
</reference>
<dbReference type="InterPro" id="IPR027268">
    <property type="entry name" value="Peptidase_M4/M1_CTD_sf"/>
</dbReference>
<dbReference type="Proteomes" id="UP001526246">
    <property type="component" value="Unassembled WGS sequence"/>
</dbReference>
<accession>A0ABT3JGB7</accession>